<organism evidence="1 2">
    <name type="scientific">Panagrolaimus sp. ES5</name>
    <dbReference type="NCBI Taxonomy" id="591445"/>
    <lineage>
        <taxon>Eukaryota</taxon>
        <taxon>Metazoa</taxon>
        <taxon>Ecdysozoa</taxon>
        <taxon>Nematoda</taxon>
        <taxon>Chromadorea</taxon>
        <taxon>Rhabditida</taxon>
        <taxon>Tylenchina</taxon>
        <taxon>Panagrolaimomorpha</taxon>
        <taxon>Panagrolaimoidea</taxon>
        <taxon>Panagrolaimidae</taxon>
        <taxon>Panagrolaimus</taxon>
    </lineage>
</organism>
<accession>A0AC34GX44</accession>
<dbReference type="Proteomes" id="UP000887579">
    <property type="component" value="Unplaced"/>
</dbReference>
<evidence type="ECO:0000313" key="1">
    <source>
        <dbReference type="Proteomes" id="UP000887579"/>
    </source>
</evidence>
<dbReference type="WBParaSite" id="ES5_v2.g9696.t1">
    <property type="protein sequence ID" value="ES5_v2.g9696.t1"/>
    <property type="gene ID" value="ES5_v2.g9696"/>
</dbReference>
<evidence type="ECO:0000313" key="2">
    <source>
        <dbReference type="WBParaSite" id="ES5_v2.g9696.t1"/>
    </source>
</evidence>
<reference evidence="2" key="1">
    <citation type="submission" date="2022-11" db="UniProtKB">
        <authorList>
            <consortium name="WormBaseParasite"/>
        </authorList>
    </citation>
    <scope>IDENTIFICATION</scope>
</reference>
<sequence>MRQIVAAACLTEILREDSSSNQHVAQYFVKSGNVNSILSSVRNLKIDFEHILDRKNRETCSYFITIMALFTRLAASNCGWNALVDYLVIPTISNLKFWKNIPRGFFTGKEWKQTMESPEGAYARAFECFMQFCLAMSSNPYWRTVSCPLLEAIEANQELTNQLIRTHPTLSLTKTIALLVFYIHSLDDNAKEPIETTKCLNDLLLLHTQGAPKTGFELTNLPTRSAFNLPLNLFSKRS</sequence>
<protein>
    <submittedName>
        <fullName evidence="2">Uncharacterized protein</fullName>
    </submittedName>
</protein>
<name>A0AC34GX44_9BILA</name>
<proteinExistence type="predicted"/>